<feature type="non-terminal residue" evidence="1">
    <location>
        <position position="1"/>
    </location>
</feature>
<protein>
    <submittedName>
        <fullName evidence="1">Uncharacterized protein</fullName>
    </submittedName>
</protein>
<organism evidence="1">
    <name type="scientific">marine sediment metagenome</name>
    <dbReference type="NCBI Taxonomy" id="412755"/>
    <lineage>
        <taxon>unclassified sequences</taxon>
        <taxon>metagenomes</taxon>
        <taxon>ecological metagenomes</taxon>
    </lineage>
</organism>
<dbReference type="AlphaFoldDB" id="A0A0F8Y7M4"/>
<gene>
    <name evidence="1" type="ORF">LCGC14_2853790</name>
</gene>
<accession>A0A0F8Y7M4</accession>
<dbReference type="EMBL" id="LAZR01054965">
    <property type="protein sequence ID" value="KKK77422.1"/>
    <property type="molecule type" value="Genomic_DNA"/>
</dbReference>
<name>A0A0F8Y7M4_9ZZZZ</name>
<reference evidence="1" key="1">
    <citation type="journal article" date="2015" name="Nature">
        <title>Complex archaea that bridge the gap between prokaryotes and eukaryotes.</title>
        <authorList>
            <person name="Spang A."/>
            <person name="Saw J.H."/>
            <person name="Jorgensen S.L."/>
            <person name="Zaremba-Niedzwiedzka K."/>
            <person name="Martijn J."/>
            <person name="Lind A.E."/>
            <person name="van Eijk R."/>
            <person name="Schleper C."/>
            <person name="Guy L."/>
            <person name="Ettema T.J."/>
        </authorList>
    </citation>
    <scope>NUCLEOTIDE SEQUENCE</scope>
</reference>
<evidence type="ECO:0000313" key="1">
    <source>
        <dbReference type="EMBL" id="KKK77422.1"/>
    </source>
</evidence>
<sequence length="228" mass="26784">QDMWTLTGKDLAAFVEGHPELTRDWRSEWRRDNPEDDALLAMYGFGGKIQTPEAFEFIRKWSEELGVGLEHIPTQLPPEGSEENYFEFIKEMTERGWNSSEAQLILAEDDVLREYLGYDPIKTPLAVLRITVEWREWDDWYDAIEGITVEGVTYTQTQVRKQALIMNPEYAVARRKRDAYRVGVPDNLIDTWVEYYSLPLGKVRDNYLRSHLEYYQIVWLSILGNQPI</sequence>
<proteinExistence type="predicted"/>
<comment type="caution">
    <text evidence="1">The sequence shown here is derived from an EMBL/GenBank/DDBJ whole genome shotgun (WGS) entry which is preliminary data.</text>
</comment>